<organism evidence="1 2">
    <name type="scientific">Gigaspora margarita</name>
    <dbReference type="NCBI Taxonomy" id="4874"/>
    <lineage>
        <taxon>Eukaryota</taxon>
        <taxon>Fungi</taxon>
        <taxon>Fungi incertae sedis</taxon>
        <taxon>Mucoromycota</taxon>
        <taxon>Glomeromycotina</taxon>
        <taxon>Glomeromycetes</taxon>
        <taxon>Diversisporales</taxon>
        <taxon>Gigasporaceae</taxon>
        <taxon>Gigaspora</taxon>
    </lineage>
</organism>
<gene>
    <name evidence="1" type="ORF">F8M41_017771</name>
</gene>
<dbReference type="AlphaFoldDB" id="A0A8H4AMJ5"/>
<protein>
    <submittedName>
        <fullName evidence="1">Uncharacterized protein</fullName>
    </submittedName>
</protein>
<name>A0A8H4AMJ5_GIGMA</name>
<evidence type="ECO:0000313" key="2">
    <source>
        <dbReference type="Proteomes" id="UP000439903"/>
    </source>
</evidence>
<reference evidence="1 2" key="1">
    <citation type="journal article" date="2019" name="Environ. Microbiol.">
        <title>At the nexus of three kingdoms: the genome of the mycorrhizal fungus Gigaspora margarita provides insights into plant, endobacterial and fungal interactions.</title>
        <authorList>
            <person name="Venice F."/>
            <person name="Ghignone S."/>
            <person name="Salvioli di Fossalunga A."/>
            <person name="Amselem J."/>
            <person name="Novero M."/>
            <person name="Xianan X."/>
            <person name="Sedzielewska Toro K."/>
            <person name="Morin E."/>
            <person name="Lipzen A."/>
            <person name="Grigoriev I.V."/>
            <person name="Henrissat B."/>
            <person name="Martin F.M."/>
            <person name="Bonfante P."/>
        </authorList>
    </citation>
    <scope>NUCLEOTIDE SEQUENCE [LARGE SCALE GENOMIC DNA]</scope>
    <source>
        <strain evidence="1 2">BEG34</strain>
    </source>
</reference>
<accession>A0A8H4AMJ5</accession>
<dbReference type="Proteomes" id="UP000439903">
    <property type="component" value="Unassembled WGS sequence"/>
</dbReference>
<evidence type="ECO:0000313" key="1">
    <source>
        <dbReference type="EMBL" id="KAF0513457.1"/>
    </source>
</evidence>
<proteinExistence type="predicted"/>
<dbReference type="OrthoDB" id="2424651at2759"/>
<dbReference type="EMBL" id="WTPW01000415">
    <property type="protein sequence ID" value="KAF0513457.1"/>
    <property type="molecule type" value="Genomic_DNA"/>
</dbReference>
<comment type="caution">
    <text evidence="1">The sequence shown here is derived from an EMBL/GenBank/DDBJ whole genome shotgun (WGS) entry which is preliminary data.</text>
</comment>
<sequence>MQDHKSKLTQDIDKIIMQKIEKVDCNIHATYATKAINKLFIQKIRKGFKTYIEKLDKEYDCESDFDLKNELKDIISFCKPAVKNPVDTNNV</sequence>
<keyword evidence="2" id="KW-1185">Reference proteome</keyword>